<sequence>MENTLTRYCKGLDLKWLELSPDEHEIEKRKAESAKLNALKDEVSQLRLTCLQMMGQQRLMQFDRRSFKELHHLERQLSEGLHSVEDKKEQKFIEENEKLRKQVEELQRSSSLSKSTFLEFNPFERRFFIVRTAKTASNDGGEKEEESDNDFQLSCDGNKKRKASKSESMCNNSESQVGSERFTVRRNHFYAIVVCRKTRIRLLSVGQPHRNPVVPPPTPKEVADHELHKSGDEHAAPPVPPIAPTIPFLLSIDRSAFVAQVVIADITTKPIDPWEVVDRDRRLEAYEFEGSSNADTAYKWLKRMIKVFDLMKFSDTDRMDNVHGLL</sequence>
<gene>
    <name evidence="3" type="ORF">GH714_034292</name>
</gene>
<keyword evidence="4" id="KW-1185">Reference proteome</keyword>
<evidence type="ECO:0000313" key="4">
    <source>
        <dbReference type="Proteomes" id="UP000467840"/>
    </source>
</evidence>
<dbReference type="Pfam" id="PF01486">
    <property type="entry name" value="K-box"/>
    <property type="match status" value="1"/>
</dbReference>
<accession>A0A6A6M638</accession>
<feature type="domain" description="K-box" evidence="2">
    <location>
        <begin position="29"/>
        <end position="126"/>
    </location>
</feature>
<dbReference type="EMBL" id="JAAGAX010000008">
    <property type="protein sequence ID" value="KAF2308008.1"/>
    <property type="molecule type" value="Genomic_DNA"/>
</dbReference>
<dbReference type="AlphaFoldDB" id="A0A6A6M638"/>
<proteinExistence type="predicted"/>
<evidence type="ECO:0000313" key="3">
    <source>
        <dbReference type="EMBL" id="KAF2308008.1"/>
    </source>
</evidence>
<organism evidence="3 4">
    <name type="scientific">Hevea brasiliensis</name>
    <name type="common">Para rubber tree</name>
    <name type="synonym">Siphonia brasiliensis</name>
    <dbReference type="NCBI Taxonomy" id="3981"/>
    <lineage>
        <taxon>Eukaryota</taxon>
        <taxon>Viridiplantae</taxon>
        <taxon>Streptophyta</taxon>
        <taxon>Embryophyta</taxon>
        <taxon>Tracheophyta</taxon>
        <taxon>Spermatophyta</taxon>
        <taxon>Magnoliopsida</taxon>
        <taxon>eudicotyledons</taxon>
        <taxon>Gunneridae</taxon>
        <taxon>Pentapetalae</taxon>
        <taxon>rosids</taxon>
        <taxon>fabids</taxon>
        <taxon>Malpighiales</taxon>
        <taxon>Euphorbiaceae</taxon>
        <taxon>Crotonoideae</taxon>
        <taxon>Micrandreae</taxon>
        <taxon>Hevea</taxon>
    </lineage>
</organism>
<protein>
    <recommendedName>
        <fullName evidence="2">K-box domain-containing protein</fullName>
    </recommendedName>
</protein>
<evidence type="ECO:0000259" key="2">
    <source>
        <dbReference type="PROSITE" id="PS51297"/>
    </source>
</evidence>
<evidence type="ECO:0000256" key="1">
    <source>
        <dbReference type="SAM" id="MobiDB-lite"/>
    </source>
</evidence>
<reference evidence="3 4" key="1">
    <citation type="journal article" date="2020" name="Mol. Plant">
        <title>The Chromosome-Based Rubber Tree Genome Provides New Insights into Spurge Genome Evolution and Rubber Biosynthesis.</title>
        <authorList>
            <person name="Liu J."/>
            <person name="Shi C."/>
            <person name="Shi C.C."/>
            <person name="Li W."/>
            <person name="Zhang Q.J."/>
            <person name="Zhang Y."/>
            <person name="Li K."/>
            <person name="Lu H.F."/>
            <person name="Shi C."/>
            <person name="Zhu S.T."/>
            <person name="Xiao Z.Y."/>
            <person name="Nan H."/>
            <person name="Yue Y."/>
            <person name="Zhu X.G."/>
            <person name="Wu Y."/>
            <person name="Hong X.N."/>
            <person name="Fan G.Y."/>
            <person name="Tong Y."/>
            <person name="Zhang D."/>
            <person name="Mao C.L."/>
            <person name="Liu Y.L."/>
            <person name="Hao S.J."/>
            <person name="Liu W.Q."/>
            <person name="Lv M.Q."/>
            <person name="Zhang H.B."/>
            <person name="Liu Y."/>
            <person name="Hu-Tang G.R."/>
            <person name="Wang J.P."/>
            <person name="Wang J.H."/>
            <person name="Sun Y.H."/>
            <person name="Ni S.B."/>
            <person name="Chen W.B."/>
            <person name="Zhang X.C."/>
            <person name="Jiao Y.N."/>
            <person name="Eichler E.E."/>
            <person name="Li G.H."/>
            <person name="Liu X."/>
            <person name="Gao L.Z."/>
        </authorList>
    </citation>
    <scope>NUCLEOTIDE SEQUENCE [LARGE SCALE GENOMIC DNA]</scope>
    <source>
        <strain evidence="4">cv. GT1</strain>
        <tissue evidence="3">Leaf</tissue>
    </source>
</reference>
<dbReference type="GO" id="GO:0003700">
    <property type="term" value="F:DNA-binding transcription factor activity"/>
    <property type="evidence" value="ECO:0007669"/>
    <property type="project" value="InterPro"/>
</dbReference>
<dbReference type="PROSITE" id="PS51297">
    <property type="entry name" value="K_BOX"/>
    <property type="match status" value="1"/>
</dbReference>
<feature type="region of interest" description="Disordered" evidence="1">
    <location>
        <begin position="135"/>
        <end position="173"/>
    </location>
</feature>
<dbReference type="InterPro" id="IPR002487">
    <property type="entry name" value="TF_Kbox"/>
</dbReference>
<name>A0A6A6M638_HEVBR</name>
<comment type="caution">
    <text evidence="3">The sequence shown here is derived from an EMBL/GenBank/DDBJ whole genome shotgun (WGS) entry which is preliminary data.</text>
</comment>
<dbReference type="Proteomes" id="UP000467840">
    <property type="component" value="Chromosome 9"/>
</dbReference>
<dbReference type="GO" id="GO:0005634">
    <property type="term" value="C:nucleus"/>
    <property type="evidence" value="ECO:0007669"/>
    <property type="project" value="InterPro"/>
</dbReference>